<proteinExistence type="predicted"/>
<name>A0A4Y2VKN7_ARAVE</name>
<protein>
    <submittedName>
        <fullName evidence="2">Uncharacterized protein</fullName>
    </submittedName>
</protein>
<gene>
    <name evidence="2" type="ORF">AVEN_165929_1</name>
</gene>
<dbReference type="Proteomes" id="UP000499080">
    <property type="component" value="Unassembled WGS sequence"/>
</dbReference>
<evidence type="ECO:0000313" key="2">
    <source>
        <dbReference type="EMBL" id="GBO24864.1"/>
    </source>
</evidence>
<evidence type="ECO:0000313" key="3">
    <source>
        <dbReference type="Proteomes" id="UP000499080"/>
    </source>
</evidence>
<keyword evidence="3" id="KW-1185">Reference proteome</keyword>
<reference evidence="2 3" key="1">
    <citation type="journal article" date="2019" name="Sci. Rep.">
        <title>Orb-weaving spider Araneus ventricosus genome elucidates the spidroin gene catalogue.</title>
        <authorList>
            <person name="Kono N."/>
            <person name="Nakamura H."/>
            <person name="Ohtoshi R."/>
            <person name="Moran D.A.P."/>
            <person name="Shinohara A."/>
            <person name="Yoshida Y."/>
            <person name="Fujiwara M."/>
            <person name="Mori M."/>
            <person name="Tomita M."/>
            <person name="Arakawa K."/>
        </authorList>
    </citation>
    <scope>NUCLEOTIDE SEQUENCE [LARGE SCALE GENOMIC DNA]</scope>
</reference>
<feature type="region of interest" description="Disordered" evidence="1">
    <location>
        <begin position="65"/>
        <end position="88"/>
    </location>
</feature>
<organism evidence="2 3">
    <name type="scientific">Araneus ventricosus</name>
    <name type="common">Orbweaver spider</name>
    <name type="synonym">Epeira ventricosa</name>
    <dbReference type="NCBI Taxonomy" id="182803"/>
    <lineage>
        <taxon>Eukaryota</taxon>
        <taxon>Metazoa</taxon>
        <taxon>Ecdysozoa</taxon>
        <taxon>Arthropoda</taxon>
        <taxon>Chelicerata</taxon>
        <taxon>Arachnida</taxon>
        <taxon>Araneae</taxon>
        <taxon>Araneomorphae</taxon>
        <taxon>Entelegynae</taxon>
        <taxon>Araneoidea</taxon>
        <taxon>Araneidae</taxon>
        <taxon>Araneus</taxon>
    </lineage>
</organism>
<dbReference type="AlphaFoldDB" id="A0A4Y2VKN7"/>
<comment type="caution">
    <text evidence="2">The sequence shown here is derived from an EMBL/GenBank/DDBJ whole genome shotgun (WGS) entry which is preliminary data.</text>
</comment>
<sequence length="105" mass="11702">MENSVGIPTWNMLKKEDLQNVLGLHSCNIIPTGLLFVMQICNVSAPEAMWRLIELSFSEKPHVGNHEVGRSLAKPTASSKKKCSHNATSKFDAFKRPVQRAVQQV</sequence>
<dbReference type="EMBL" id="BGPR01047839">
    <property type="protein sequence ID" value="GBO24864.1"/>
    <property type="molecule type" value="Genomic_DNA"/>
</dbReference>
<evidence type="ECO:0000256" key="1">
    <source>
        <dbReference type="SAM" id="MobiDB-lite"/>
    </source>
</evidence>
<accession>A0A4Y2VKN7</accession>